<dbReference type="RefSeq" id="WP_044663944.1">
    <property type="nucleotide sequence ID" value="NZ_CDRZ01000019.1"/>
</dbReference>
<keyword evidence="2" id="KW-1185">Reference proteome</keyword>
<evidence type="ECO:0000313" key="2">
    <source>
        <dbReference type="Proteomes" id="UP000046155"/>
    </source>
</evidence>
<sequence length="101" mass="11839">MNFQDKIFETYQKMLGENKFLQEDELNESYALFKSNFGLEKLMSLDGELLLETMFNHGNRESLVYWLEFKNDDEFQTGRFGGIGGGSALKFGIYMVRSKRR</sequence>
<accession>A0A0B7MIY5</accession>
<dbReference type="EMBL" id="CDRZ01000019">
    <property type="protein sequence ID" value="CEO87602.1"/>
    <property type="molecule type" value="Genomic_DNA"/>
</dbReference>
<protein>
    <submittedName>
        <fullName evidence="1">Uncharacterized protein</fullName>
    </submittedName>
</protein>
<reference evidence="2" key="1">
    <citation type="submission" date="2015-01" db="EMBL/GenBank/DDBJ databases">
        <authorList>
            <person name="Manzoor Shahid"/>
            <person name="Zubair Saima"/>
        </authorList>
    </citation>
    <scope>NUCLEOTIDE SEQUENCE [LARGE SCALE GENOMIC DNA]</scope>
    <source>
        <strain evidence="2">Sp3</strain>
    </source>
</reference>
<proteinExistence type="predicted"/>
<evidence type="ECO:0000313" key="1">
    <source>
        <dbReference type="EMBL" id="CEO87602.1"/>
    </source>
</evidence>
<dbReference type="Proteomes" id="UP000046155">
    <property type="component" value="Unassembled WGS sequence"/>
</dbReference>
<gene>
    <name evidence="1" type="ORF">SSCH_1150010</name>
</gene>
<organism evidence="1 2">
    <name type="scientific">Syntrophaceticus schinkii</name>
    <dbReference type="NCBI Taxonomy" id="499207"/>
    <lineage>
        <taxon>Bacteria</taxon>
        <taxon>Bacillati</taxon>
        <taxon>Bacillota</taxon>
        <taxon>Clostridia</taxon>
        <taxon>Thermoanaerobacterales</taxon>
        <taxon>Thermoanaerobacterales Family III. Incertae Sedis</taxon>
        <taxon>Syntrophaceticus</taxon>
    </lineage>
</organism>
<name>A0A0B7MIY5_9FIRM</name>
<dbReference type="AlphaFoldDB" id="A0A0B7MIY5"/>